<sequence length="129" mass="14455">MAPDAKPARMLQPSRIGCSSGQTRNSRTSQPTEGSDKLSAVQLHNLFRARLATYCTMVPINDKTSPQHYRSSPHPLAPTHPISTCCTQGCDITFRTTSTCRYLRPQKHYLSFPLYQRSPRQTSDPHPAI</sequence>
<feature type="region of interest" description="Disordered" evidence="1">
    <location>
        <begin position="1"/>
        <end position="37"/>
    </location>
</feature>
<name>A0A5M8PP24_9LECA</name>
<proteinExistence type="predicted"/>
<evidence type="ECO:0000313" key="3">
    <source>
        <dbReference type="Proteomes" id="UP000324767"/>
    </source>
</evidence>
<protein>
    <submittedName>
        <fullName evidence="2">Uncharacterized protein</fullName>
    </submittedName>
</protein>
<feature type="compositionally biased region" description="Polar residues" evidence="1">
    <location>
        <begin position="17"/>
        <end position="33"/>
    </location>
</feature>
<evidence type="ECO:0000256" key="1">
    <source>
        <dbReference type="SAM" id="MobiDB-lite"/>
    </source>
</evidence>
<dbReference type="EMBL" id="VXIT01000007">
    <property type="protein sequence ID" value="KAA6411258.1"/>
    <property type="molecule type" value="Genomic_DNA"/>
</dbReference>
<dbReference type="AlphaFoldDB" id="A0A5M8PP24"/>
<reference evidence="2 3" key="1">
    <citation type="submission" date="2019-09" db="EMBL/GenBank/DDBJ databases">
        <title>The hologenome of the rock-dwelling lichen Lasallia pustulata.</title>
        <authorList>
            <person name="Greshake Tzovaras B."/>
            <person name="Segers F."/>
            <person name="Bicker A."/>
            <person name="Dal Grande F."/>
            <person name="Otte J."/>
            <person name="Hankeln T."/>
            <person name="Schmitt I."/>
            <person name="Ebersberger I."/>
        </authorList>
    </citation>
    <scope>NUCLEOTIDE SEQUENCE [LARGE SCALE GENOMIC DNA]</scope>
    <source>
        <strain evidence="2">A1-1</strain>
    </source>
</reference>
<organism evidence="2 3">
    <name type="scientific">Lasallia pustulata</name>
    <dbReference type="NCBI Taxonomy" id="136370"/>
    <lineage>
        <taxon>Eukaryota</taxon>
        <taxon>Fungi</taxon>
        <taxon>Dikarya</taxon>
        <taxon>Ascomycota</taxon>
        <taxon>Pezizomycotina</taxon>
        <taxon>Lecanoromycetes</taxon>
        <taxon>OSLEUM clade</taxon>
        <taxon>Umbilicariomycetidae</taxon>
        <taxon>Umbilicariales</taxon>
        <taxon>Umbilicariaceae</taxon>
        <taxon>Lasallia</taxon>
    </lineage>
</organism>
<dbReference type="Proteomes" id="UP000324767">
    <property type="component" value="Unassembled WGS sequence"/>
</dbReference>
<comment type="caution">
    <text evidence="2">The sequence shown here is derived from an EMBL/GenBank/DDBJ whole genome shotgun (WGS) entry which is preliminary data.</text>
</comment>
<accession>A0A5M8PP24</accession>
<gene>
    <name evidence="2" type="ORF">FRX48_04538</name>
</gene>
<evidence type="ECO:0000313" key="2">
    <source>
        <dbReference type="EMBL" id="KAA6411258.1"/>
    </source>
</evidence>